<evidence type="ECO:0000313" key="3">
    <source>
        <dbReference type="Proteomes" id="UP000464374"/>
    </source>
</evidence>
<protein>
    <submittedName>
        <fullName evidence="2">TraB/GumN family protein</fullName>
    </submittedName>
</protein>
<dbReference type="InterPro" id="IPR002816">
    <property type="entry name" value="TraB/PrgY/GumN_fam"/>
</dbReference>
<dbReference type="RefSeq" id="WP_162663867.1">
    <property type="nucleotide sequence ID" value="NZ_CP048020.1"/>
</dbReference>
<proteinExistence type="predicted"/>
<reference evidence="2 3" key="1">
    <citation type="submission" date="2020-01" db="EMBL/GenBank/DDBJ databases">
        <title>Complete genome sequence of a human oral phylogroup 1 Treponema sp. strain ATCC 700766, originally isolated from periodontitis dental plaque.</title>
        <authorList>
            <person name="Chan Y."/>
            <person name="Huo Y.-B."/>
            <person name="Yu X.-L."/>
            <person name="Zeng H."/>
            <person name="Leung W.-K."/>
            <person name="Watt R.M."/>
        </authorList>
    </citation>
    <scope>NUCLEOTIDE SEQUENCE [LARGE SCALE GENOMIC DNA]</scope>
    <source>
        <strain evidence="2 3">OMZ 804</strain>
    </source>
</reference>
<accession>A0A6P1Y3Q3</accession>
<dbReference type="PANTHER" id="PTHR40590">
    <property type="entry name" value="CYTOPLASMIC PROTEIN-RELATED"/>
    <property type="match status" value="1"/>
</dbReference>
<dbReference type="PROSITE" id="PS51257">
    <property type="entry name" value="PROKAR_LIPOPROTEIN"/>
    <property type="match status" value="1"/>
</dbReference>
<evidence type="ECO:0000313" key="2">
    <source>
        <dbReference type="EMBL" id="QHX43552.1"/>
    </source>
</evidence>
<dbReference type="KEGG" id="trz:GWP43_09000"/>
<feature type="signal peptide" evidence="1">
    <location>
        <begin position="1"/>
        <end position="24"/>
    </location>
</feature>
<organism evidence="2 3">
    <name type="scientific">Treponema vincentii</name>
    <dbReference type="NCBI Taxonomy" id="69710"/>
    <lineage>
        <taxon>Bacteria</taxon>
        <taxon>Pseudomonadati</taxon>
        <taxon>Spirochaetota</taxon>
        <taxon>Spirochaetia</taxon>
        <taxon>Spirochaetales</taxon>
        <taxon>Treponemataceae</taxon>
        <taxon>Treponema</taxon>
    </lineage>
</organism>
<evidence type="ECO:0000256" key="1">
    <source>
        <dbReference type="SAM" id="SignalP"/>
    </source>
</evidence>
<dbReference type="Pfam" id="PF01963">
    <property type="entry name" value="TraB_PrgY_gumN"/>
    <property type="match status" value="1"/>
</dbReference>
<sequence length="318" mass="35995">MIAFKYVKKITLLLLLSIALTACTTTGQGKRPSELSRPVLIERPERFFWEIRGNKGSVYVLGTIHVADKSFYPLEKNVLRAFDKADRLVSELGGMAEMEALVGEMQTVIMKNMNTDPKKSLLNVLSEDELVFLYEMIGDDTVHQFALFNPWVLNTVLAQLLTIKAGLLPGDGIDMYLMQRAENKKIEALDTVEQQLAALSYGTFDDQLAILKDSIQALRDIDKSTEAMHKIRDLYLSNNRKELSSLLVELLLEVPSSFSEKKAQAYIDALLTDRNRIWAQKFDEYLHEGGNTFVFAGSAHFLGKSSVFEIMRQKNMLE</sequence>
<dbReference type="PANTHER" id="PTHR40590:SF1">
    <property type="entry name" value="CYTOPLASMIC PROTEIN"/>
    <property type="match status" value="1"/>
</dbReference>
<dbReference type="InterPro" id="IPR047111">
    <property type="entry name" value="YbaP-like"/>
</dbReference>
<gene>
    <name evidence="2" type="ORF">GWP43_09000</name>
</gene>
<dbReference type="AlphaFoldDB" id="A0A6P1Y3Q3"/>
<dbReference type="CDD" id="cd14789">
    <property type="entry name" value="Tiki"/>
    <property type="match status" value="1"/>
</dbReference>
<feature type="chain" id="PRO_5026748144" evidence="1">
    <location>
        <begin position="25"/>
        <end position="318"/>
    </location>
</feature>
<name>A0A6P1Y3Q3_9SPIR</name>
<dbReference type="EMBL" id="CP048020">
    <property type="protein sequence ID" value="QHX43552.1"/>
    <property type="molecule type" value="Genomic_DNA"/>
</dbReference>
<keyword evidence="1" id="KW-0732">Signal</keyword>
<dbReference type="Proteomes" id="UP000464374">
    <property type="component" value="Chromosome"/>
</dbReference>